<dbReference type="GeneID" id="54418441"/>
<feature type="compositionally biased region" description="Low complexity" evidence="1">
    <location>
        <begin position="53"/>
        <end position="67"/>
    </location>
</feature>
<evidence type="ECO:0000256" key="1">
    <source>
        <dbReference type="SAM" id="MobiDB-lite"/>
    </source>
</evidence>
<reference evidence="4" key="3">
    <citation type="submission" date="2025-04" db="UniProtKB">
        <authorList>
            <consortium name="RefSeq"/>
        </authorList>
    </citation>
    <scope>IDENTIFICATION</scope>
    <source>
        <strain evidence="4">CBS 781.70</strain>
    </source>
</reference>
<dbReference type="RefSeq" id="XP_033537665.1">
    <property type="nucleotide sequence ID" value="XM_033677871.1"/>
</dbReference>
<dbReference type="Proteomes" id="UP000504638">
    <property type="component" value="Unplaced"/>
</dbReference>
<evidence type="ECO:0000313" key="2">
    <source>
        <dbReference type="EMBL" id="KAF1816034.1"/>
    </source>
</evidence>
<protein>
    <submittedName>
        <fullName evidence="2 4">Uncharacterized protein</fullName>
    </submittedName>
</protein>
<evidence type="ECO:0000313" key="3">
    <source>
        <dbReference type="Proteomes" id="UP000504638"/>
    </source>
</evidence>
<evidence type="ECO:0000313" key="4">
    <source>
        <dbReference type="RefSeq" id="XP_033537665.1"/>
    </source>
</evidence>
<gene>
    <name evidence="2 4" type="ORF">P152DRAFT_445744</name>
</gene>
<dbReference type="AlphaFoldDB" id="A0A6G1GDD9"/>
<proteinExistence type="predicted"/>
<sequence length="348" mass="37683">MELTSSPPQFVKEAPALLRQSGSVFSGTRGFHSQGTTCKQGASHALSSNSTQASSIPSPRPARSYSIGGLDMRPTHRVSKILDAHAITLRALLQQEQDAAASGTGLEPPAEEPERQVARPDSSETAPPTGQAEAFSETEHSRLRPQSGPGEKRVAFVPPPIDTAGSPRHLPKQFITTPYPNNYHKPLPPILAGIETPSFDGPQSAMSQESVLPVTILRHGDARGERIGRLVIPPALDVAAVNNSNGNKKKGHFTSLEYDDAALFRDLRQRYAQLADIWRLFSARKLKTIKQHHSLGENEFCGAHDGARGSCISPNEQDTGVCSWHAGPRSPRFLVARGLVDMFNERSS</sequence>
<feature type="compositionally biased region" description="Basic and acidic residues" evidence="1">
    <location>
        <begin position="112"/>
        <end position="122"/>
    </location>
</feature>
<organism evidence="2">
    <name type="scientific">Eremomyces bilateralis CBS 781.70</name>
    <dbReference type="NCBI Taxonomy" id="1392243"/>
    <lineage>
        <taxon>Eukaryota</taxon>
        <taxon>Fungi</taxon>
        <taxon>Dikarya</taxon>
        <taxon>Ascomycota</taxon>
        <taxon>Pezizomycotina</taxon>
        <taxon>Dothideomycetes</taxon>
        <taxon>Dothideomycetes incertae sedis</taxon>
        <taxon>Eremomycetales</taxon>
        <taxon>Eremomycetaceae</taxon>
        <taxon>Eremomyces</taxon>
    </lineage>
</organism>
<dbReference type="EMBL" id="ML975150">
    <property type="protein sequence ID" value="KAF1816034.1"/>
    <property type="molecule type" value="Genomic_DNA"/>
</dbReference>
<reference evidence="4" key="2">
    <citation type="submission" date="2020-04" db="EMBL/GenBank/DDBJ databases">
        <authorList>
            <consortium name="NCBI Genome Project"/>
        </authorList>
    </citation>
    <scope>NUCLEOTIDE SEQUENCE</scope>
    <source>
        <strain evidence="4">CBS 781.70</strain>
    </source>
</reference>
<feature type="region of interest" description="Disordered" evidence="1">
    <location>
        <begin position="24"/>
        <end position="71"/>
    </location>
</feature>
<name>A0A6G1GDD9_9PEZI</name>
<feature type="compositionally biased region" description="Polar residues" evidence="1">
    <location>
        <begin position="24"/>
        <end position="52"/>
    </location>
</feature>
<feature type="region of interest" description="Disordered" evidence="1">
    <location>
        <begin position="98"/>
        <end position="171"/>
    </location>
</feature>
<dbReference type="OrthoDB" id="6021743at2759"/>
<reference evidence="2 4" key="1">
    <citation type="submission" date="2020-01" db="EMBL/GenBank/DDBJ databases">
        <authorList>
            <consortium name="DOE Joint Genome Institute"/>
            <person name="Haridas S."/>
            <person name="Albert R."/>
            <person name="Binder M."/>
            <person name="Bloem J."/>
            <person name="Labutti K."/>
            <person name="Salamov A."/>
            <person name="Andreopoulos B."/>
            <person name="Baker S.E."/>
            <person name="Barry K."/>
            <person name="Bills G."/>
            <person name="Bluhm B.H."/>
            <person name="Cannon C."/>
            <person name="Castanera R."/>
            <person name="Culley D.E."/>
            <person name="Daum C."/>
            <person name="Ezra D."/>
            <person name="Gonzalez J.B."/>
            <person name="Henrissat B."/>
            <person name="Kuo A."/>
            <person name="Liang C."/>
            <person name="Lipzen A."/>
            <person name="Lutzoni F."/>
            <person name="Magnuson J."/>
            <person name="Mondo S."/>
            <person name="Nolan M."/>
            <person name="Ohm R."/>
            <person name="Pangilinan J."/>
            <person name="Park H.-J."/>
            <person name="Ramirez L."/>
            <person name="Alfaro M."/>
            <person name="Sun H."/>
            <person name="Tritt A."/>
            <person name="Yoshinaga Y."/>
            <person name="Zwiers L.-H."/>
            <person name="Turgeon B.G."/>
            <person name="Goodwin S.B."/>
            <person name="Spatafora J.W."/>
            <person name="Crous P.W."/>
            <person name="Grigoriev I.V."/>
        </authorList>
    </citation>
    <scope>NUCLEOTIDE SEQUENCE</scope>
    <source>
        <strain evidence="2 4">CBS 781.70</strain>
    </source>
</reference>
<keyword evidence="3" id="KW-1185">Reference proteome</keyword>
<accession>A0A6G1GDD9</accession>